<keyword evidence="4" id="KW-1185">Reference proteome</keyword>
<dbReference type="Proteomes" id="UP000298663">
    <property type="component" value="Unassembled WGS sequence"/>
</dbReference>
<sequence length="569" mass="65276">MFALNTSSGSTSSTATRTSSLAKASTSPTRSTMLLPRLRSNFILIGLCSRATFLSYTTGAKFQRKFDQKVKHGQQKVEKKWTKVVKRDVSGKQFTFDRVDEFQVLDQFGLKDEQDKGLGLEVLNSYTGGLHYDTRVLEALRKCSQFEASRDFMKHILKLRTKLAPPALLEAVRVFPAMALKDNVNPEIDRELITSLQTQTATLPESVFSETIRLFIEVAKSSQSGFVDLVNLDSFKFSDLLFERECFSALAYEAISARDVQRFLRVTELYSRFANNELRSSKRLNAAFCDFVKFSDLSDCTKLQEFYFGGLCGKNVRLNPREFKTQMEPLLPILEKHGWKIRSTEVGRKKGDCSACGSNLKLDNELLEEEFKTLKDSFTAMMETMAEGFQGGSQKEMDRLDKLLQRQSSEDKTAPWLVMDLLNVAHNHWNNFHRVHQMILNLLQDFHRVVVVTRHLRDPTILTKLRNLPVDIFTCDHRSEDDLFVLLTTMSTGPNCFVMTNDFYGLHRSRLEPEVAPLFDRWMSRRCVRFDRARLHYQVCSAVFRERPNLRFGLSRAGGGGRRPKDPHV</sequence>
<reference evidence="3 4" key="1">
    <citation type="journal article" date="2015" name="Genome Biol.">
        <title>Comparative genomics of Steinernema reveals deeply conserved gene regulatory networks.</title>
        <authorList>
            <person name="Dillman A.R."/>
            <person name="Macchietto M."/>
            <person name="Porter C.F."/>
            <person name="Rogers A."/>
            <person name="Williams B."/>
            <person name="Antoshechkin I."/>
            <person name="Lee M.M."/>
            <person name="Goodwin Z."/>
            <person name="Lu X."/>
            <person name="Lewis E.E."/>
            <person name="Goodrich-Blair H."/>
            <person name="Stock S.P."/>
            <person name="Adams B.J."/>
            <person name="Sternberg P.W."/>
            <person name="Mortazavi A."/>
        </authorList>
    </citation>
    <scope>NUCLEOTIDE SEQUENCE [LARGE SCALE GENOMIC DNA]</scope>
    <source>
        <strain evidence="3 4">ALL</strain>
    </source>
</reference>
<evidence type="ECO:0000256" key="1">
    <source>
        <dbReference type="SAM" id="MobiDB-lite"/>
    </source>
</evidence>
<dbReference type="OrthoDB" id="16284at2759"/>
<dbReference type="Pfam" id="PF16953">
    <property type="entry name" value="PRORP"/>
    <property type="match status" value="1"/>
</dbReference>
<organism evidence="3 4">
    <name type="scientific">Steinernema carpocapsae</name>
    <name type="common">Entomopathogenic nematode</name>
    <dbReference type="NCBI Taxonomy" id="34508"/>
    <lineage>
        <taxon>Eukaryota</taxon>
        <taxon>Metazoa</taxon>
        <taxon>Ecdysozoa</taxon>
        <taxon>Nematoda</taxon>
        <taxon>Chromadorea</taxon>
        <taxon>Rhabditida</taxon>
        <taxon>Tylenchina</taxon>
        <taxon>Panagrolaimomorpha</taxon>
        <taxon>Strongyloidoidea</taxon>
        <taxon>Steinernematidae</taxon>
        <taxon>Steinernema</taxon>
    </lineage>
</organism>
<feature type="domain" description="PRORP" evidence="2">
    <location>
        <begin position="349"/>
        <end position="526"/>
    </location>
</feature>
<reference evidence="3 4" key="2">
    <citation type="journal article" date="2019" name="G3 (Bethesda)">
        <title>Hybrid Assembly of the Genome of the Entomopathogenic Nematode Steinernema carpocapsae Identifies the X-Chromosome.</title>
        <authorList>
            <person name="Serra L."/>
            <person name="Macchietto M."/>
            <person name="Macias-Munoz A."/>
            <person name="McGill C.J."/>
            <person name="Rodriguez I.M."/>
            <person name="Rodriguez B."/>
            <person name="Murad R."/>
            <person name="Mortazavi A."/>
        </authorList>
    </citation>
    <scope>NUCLEOTIDE SEQUENCE [LARGE SCALE GENOMIC DNA]</scope>
    <source>
        <strain evidence="3 4">ALL</strain>
    </source>
</reference>
<dbReference type="STRING" id="34508.A0A4U5NI97"/>
<feature type="region of interest" description="Disordered" evidence="1">
    <location>
        <begin position="1"/>
        <end position="26"/>
    </location>
</feature>
<dbReference type="InterPro" id="IPR031595">
    <property type="entry name" value="PRORP_C"/>
</dbReference>
<gene>
    <name evidence="3" type="ORF">L596_016124</name>
</gene>
<comment type="caution">
    <text evidence="3">The sequence shown here is derived from an EMBL/GenBank/DDBJ whole genome shotgun (WGS) entry which is preliminary data.</text>
</comment>
<evidence type="ECO:0000313" key="3">
    <source>
        <dbReference type="EMBL" id="TKR82391.1"/>
    </source>
</evidence>
<protein>
    <recommendedName>
        <fullName evidence="2">PRORP domain-containing protein</fullName>
    </recommendedName>
</protein>
<dbReference type="Gene3D" id="3.40.50.11980">
    <property type="match status" value="1"/>
</dbReference>
<dbReference type="EMBL" id="AZBU02000004">
    <property type="protein sequence ID" value="TKR82391.1"/>
    <property type="molecule type" value="Genomic_DNA"/>
</dbReference>
<proteinExistence type="predicted"/>
<name>A0A4U5NI97_STECR</name>
<accession>A0A4U5NI97</accession>
<evidence type="ECO:0000313" key="4">
    <source>
        <dbReference type="Proteomes" id="UP000298663"/>
    </source>
</evidence>
<evidence type="ECO:0000259" key="2">
    <source>
        <dbReference type="Pfam" id="PF16953"/>
    </source>
</evidence>
<dbReference type="AlphaFoldDB" id="A0A4U5NI97"/>